<dbReference type="PROSITE" id="PS50887">
    <property type="entry name" value="GGDEF"/>
    <property type="match status" value="1"/>
</dbReference>
<evidence type="ECO:0000259" key="2">
    <source>
        <dbReference type="PROSITE" id="PS50887"/>
    </source>
</evidence>
<accession>A0A9X8Y948</accession>
<keyword evidence="1" id="KW-0472">Membrane</keyword>
<dbReference type="CDD" id="cd01949">
    <property type="entry name" value="GGDEF"/>
    <property type="match status" value="1"/>
</dbReference>
<dbReference type="OrthoDB" id="9804955at2"/>
<feature type="transmembrane region" description="Helical" evidence="1">
    <location>
        <begin position="12"/>
        <end position="33"/>
    </location>
</feature>
<organism evidence="3 4">
    <name type="scientific">Harryflintia acetispora</name>
    <dbReference type="NCBI Taxonomy" id="1849041"/>
    <lineage>
        <taxon>Bacteria</taxon>
        <taxon>Bacillati</taxon>
        <taxon>Bacillota</taxon>
        <taxon>Clostridia</taxon>
        <taxon>Eubacteriales</taxon>
        <taxon>Oscillospiraceae</taxon>
        <taxon>Harryflintia</taxon>
    </lineage>
</organism>
<dbReference type="NCBIfam" id="TIGR00254">
    <property type="entry name" value="GGDEF"/>
    <property type="match status" value="1"/>
</dbReference>
<dbReference type="Proteomes" id="UP000294682">
    <property type="component" value="Unassembled WGS sequence"/>
</dbReference>
<keyword evidence="1" id="KW-0812">Transmembrane</keyword>
<keyword evidence="1" id="KW-1133">Transmembrane helix</keyword>
<dbReference type="EMBL" id="SLUK01000001">
    <property type="protein sequence ID" value="TCL45141.1"/>
    <property type="molecule type" value="Genomic_DNA"/>
</dbReference>
<dbReference type="SMART" id="SM00267">
    <property type="entry name" value="GGDEF"/>
    <property type="match status" value="1"/>
</dbReference>
<dbReference type="SUPFAM" id="SSF55073">
    <property type="entry name" value="Nucleotide cyclase"/>
    <property type="match status" value="1"/>
</dbReference>
<protein>
    <submittedName>
        <fullName evidence="3">Diguanylate cyclase (GGDEF)-like protein</fullName>
    </submittedName>
</protein>
<dbReference type="PANTHER" id="PTHR45138:SF9">
    <property type="entry name" value="DIGUANYLATE CYCLASE DGCM-RELATED"/>
    <property type="match status" value="1"/>
</dbReference>
<name>A0A9X8Y948_9FIRM</name>
<gene>
    <name evidence="3" type="ORF">EDD78_101121</name>
</gene>
<sequence>MKRLRLRRVDLQVTFFTAAIVLVSSMLISFFYYRFAYDDMIGTLNERVESIYGYLDQTLDKSTFTEINTREDQQKPSYQQTKQLLADLRATTGVRYLYTAKQNEAGEFIYVVDGLPSDAEDFRFAGDPIEPEIKGDMQRALDGEVVLPDNIKKTDWGKIFITYVPIHDGERVVGVLGIEFEAEHQYNTYRNLRLATPLIVLFACLVSAGLALVFFRRVSNPTFQDMANTDQLTQLKNRNAYDVDIENMIARGEGSGYGVVVMDLNGLKSVNDTLGHHAGDLYIQAAAGALRRAAQGGEVLYRIGGDEFVVLIKDATRERLDFFMERVRQEFERSRKDCVSELSAAMGCALHDETQGETIYATYCRADSEMYRDKRVFHRASGMPL</sequence>
<feature type="transmembrane region" description="Helical" evidence="1">
    <location>
        <begin position="194"/>
        <end position="215"/>
    </location>
</feature>
<dbReference type="RefSeq" id="WP_079700246.1">
    <property type="nucleotide sequence ID" value="NZ_JADNAH010000057.1"/>
</dbReference>
<keyword evidence="4" id="KW-1185">Reference proteome</keyword>
<dbReference type="GO" id="GO:0052621">
    <property type="term" value="F:diguanylate cyclase activity"/>
    <property type="evidence" value="ECO:0007669"/>
    <property type="project" value="TreeGrafter"/>
</dbReference>
<evidence type="ECO:0000256" key="1">
    <source>
        <dbReference type="SAM" id="Phobius"/>
    </source>
</evidence>
<reference evidence="3 4" key="1">
    <citation type="submission" date="2019-03" db="EMBL/GenBank/DDBJ databases">
        <title>Genomic Encyclopedia of Type Strains, Phase IV (KMG-IV): sequencing the most valuable type-strain genomes for metagenomic binning, comparative biology and taxonomic classification.</title>
        <authorList>
            <person name="Goeker M."/>
        </authorList>
    </citation>
    <scope>NUCLEOTIDE SEQUENCE [LARGE SCALE GENOMIC DNA]</scope>
    <source>
        <strain evidence="3 4">DSM 100433</strain>
    </source>
</reference>
<dbReference type="Gene3D" id="3.30.70.270">
    <property type="match status" value="1"/>
</dbReference>
<dbReference type="PANTHER" id="PTHR45138">
    <property type="entry name" value="REGULATORY COMPONENTS OF SENSORY TRANSDUCTION SYSTEM"/>
    <property type="match status" value="1"/>
</dbReference>
<feature type="domain" description="GGDEF" evidence="2">
    <location>
        <begin position="255"/>
        <end position="385"/>
    </location>
</feature>
<dbReference type="Pfam" id="PF00990">
    <property type="entry name" value="GGDEF"/>
    <property type="match status" value="1"/>
</dbReference>
<dbReference type="InterPro" id="IPR050469">
    <property type="entry name" value="Diguanylate_Cyclase"/>
</dbReference>
<dbReference type="InterPro" id="IPR029787">
    <property type="entry name" value="Nucleotide_cyclase"/>
</dbReference>
<dbReference type="AlphaFoldDB" id="A0A9X8Y948"/>
<proteinExistence type="predicted"/>
<comment type="caution">
    <text evidence="3">The sequence shown here is derived from an EMBL/GenBank/DDBJ whole genome shotgun (WGS) entry which is preliminary data.</text>
</comment>
<evidence type="ECO:0000313" key="3">
    <source>
        <dbReference type="EMBL" id="TCL45141.1"/>
    </source>
</evidence>
<evidence type="ECO:0000313" key="4">
    <source>
        <dbReference type="Proteomes" id="UP000294682"/>
    </source>
</evidence>
<dbReference type="InterPro" id="IPR043128">
    <property type="entry name" value="Rev_trsase/Diguanyl_cyclase"/>
</dbReference>
<dbReference type="InterPro" id="IPR000160">
    <property type="entry name" value="GGDEF_dom"/>
</dbReference>